<dbReference type="InterPro" id="IPR049483">
    <property type="entry name" value="FAF1_2-like_UAS"/>
</dbReference>
<reference evidence="3" key="1">
    <citation type="submission" date="2021-02" db="EMBL/GenBank/DDBJ databases">
        <authorList>
            <person name="Nowell W R."/>
        </authorList>
    </citation>
    <scope>NUCLEOTIDE SEQUENCE</scope>
</reference>
<dbReference type="EMBL" id="CAJNOU010001832">
    <property type="protein sequence ID" value="CAF1257549.1"/>
    <property type="molecule type" value="Genomic_DNA"/>
</dbReference>
<dbReference type="EMBL" id="CAJOBE010000903">
    <property type="protein sequence ID" value="CAF3697439.1"/>
    <property type="molecule type" value="Genomic_DNA"/>
</dbReference>
<accession>A0A818UMB0</accession>
<evidence type="ECO:0000259" key="1">
    <source>
        <dbReference type="Pfam" id="PF21021"/>
    </source>
</evidence>
<proteinExistence type="predicted"/>
<gene>
    <name evidence="3" type="ORF">FNK824_LOCUS8929</name>
    <name evidence="2" type="ORF">SEV965_LOCUS24061</name>
</gene>
<dbReference type="AlphaFoldDB" id="A0A818UMB0"/>
<evidence type="ECO:0000313" key="4">
    <source>
        <dbReference type="Proteomes" id="UP000663874"/>
    </source>
</evidence>
<evidence type="ECO:0000313" key="2">
    <source>
        <dbReference type="EMBL" id="CAF1257549.1"/>
    </source>
</evidence>
<dbReference type="SUPFAM" id="SSF52833">
    <property type="entry name" value="Thioredoxin-like"/>
    <property type="match status" value="1"/>
</dbReference>
<name>A0A818UMB0_9BILA</name>
<feature type="non-terminal residue" evidence="3">
    <location>
        <position position="1"/>
    </location>
</feature>
<dbReference type="PANTHER" id="PTHR23322:SF1">
    <property type="entry name" value="FAS-ASSOCIATED FACTOR 2"/>
    <property type="match status" value="1"/>
</dbReference>
<comment type="caution">
    <text evidence="3">The sequence shown here is derived from an EMBL/GenBank/DDBJ whole genome shotgun (WGS) entry which is preliminary data.</text>
</comment>
<dbReference type="Pfam" id="PF14555">
    <property type="entry name" value="UBA_4"/>
    <property type="match status" value="1"/>
</dbReference>
<dbReference type="InterPro" id="IPR036249">
    <property type="entry name" value="Thioredoxin-like_sf"/>
</dbReference>
<evidence type="ECO:0000313" key="3">
    <source>
        <dbReference type="EMBL" id="CAF3697439.1"/>
    </source>
</evidence>
<feature type="domain" description="Fas-associated factor 1/2-like UAS" evidence="1">
    <location>
        <begin position="137"/>
        <end position="185"/>
    </location>
</feature>
<dbReference type="Pfam" id="PF21021">
    <property type="entry name" value="FAF1"/>
    <property type="match status" value="1"/>
</dbReference>
<sequence length="186" mass="21782">MEGNNLTEEQRNTLGRFQEFTGIDSIETSLQYLHAHDWNVERAINTALTTDSDLPTPNGSLQNEQSIPHNTALTVRYIPNIALQLFRTPLSFLYSFYLKFQPFLPVRIVRVVFSFFRSLLWKEPPRDPLSEIENYYTYFNKKYGTKHPTFYRGSLSQALRDAQREARLLFVYLHDKNSALCDRFCG</sequence>
<dbReference type="GO" id="GO:0036503">
    <property type="term" value="P:ERAD pathway"/>
    <property type="evidence" value="ECO:0007669"/>
    <property type="project" value="TreeGrafter"/>
</dbReference>
<dbReference type="InterPro" id="IPR050730">
    <property type="entry name" value="UBX_domain-protein"/>
</dbReference>
<organism evidence="3 4">
    <name type="scientific">Rotaria sordida</name>
    <dbReference type="NCBI Taxonomy" id="392033"/>
    <lineage>
        <taxon>Eukaryota</taxon>
        <taxon>Metazoa</taxon>
        <taxon>Spiralia</taxon>
        <taxon>Gnathifera</taxon>
        <taxon>Rotifera</taxon>
        <taxon>Eurotatoria</taxon>
        <taxon>Bdelloidea</taxon>
        <taxon>Philodinida</taxon>
        <taxon>Philodinidae</taxon>
        <taxon>Rotaria</taxon>
    </lineage>
</organism>
<protein>
    <recommendedName>
        <fullName evidence="1">Fas-associated factor 1/2-like UAS domain-containing protein</fullName>
    </recommendedName>
</protein>
<dbReference type="GO" id="GO:0005783">
    <property type="term" value="C:endoplasmic reticulum"/>
    <property type="evidence" value="ECO:0007669"/>
    <property type="project" value="TreeGrafter"/>
</dbReference>
<dbReference type="Gene3D" id="1.10.8.10">
    <property type="entry name" value="DNA helicase RuvA subunit, C-terminal domain"/>
    <property type="match status" value="1"/>
</dbReference>
<dbReference type="Proteomes" id="UP000663889">
    <property type="component" value="Unassembled WGS sequence"/>
</dbReference>
<dbReference type="GO" id="GO:0043130">
    <property type="term" value="F:ubiquitin binding"/>
    <property type="evidence" value="ECO:0007669"/>
    <property type="project" value="TreeGrafter"/>
</dbReference>
<dbReference type="Proteomes" id="UP000663874">
    <property type="component" value="Unassembled WGS sequence"/>
</dbReference>
<dbReference type="Gene3D" id="3.40.30.10">
    <property type="entry name" value="Glutaredoxin"/>
    <property type="match status" value="1"/>
</dbReference>
<dbReference type="PANTHER" id="PTHR23322">
    <property type="entry name" value="FAS-ASSOCIATED PROTEIN"/>
    <property type="match status" value="1"/>
</dbReference>